<dbReference type="PANTHER" id="PTHR12207:SF21">
    <property type="entry name" value="IMMUNOGLOBULIN SUPERFAMILY MEMBER 3"/>
    <property type="match status" value="1"/>
</dbReference>
<gene>
    <name evidence="5" type="primary">Cd101</name>
    <name evidence="5" type="ORF">GTO92_0003128</name>
</gene>
<feature type="non-terminal residue" evidence="5">
    <location>
        <position position="230"/>
    </location>
</feature>
<keyword evidence="1" id="KW-0732">Signal</keyword>
<evidence type="ECO:0000313" key="5">
    <source>
        <dbReference type="EMBL" id="MBN3289197.1"/>
    </source>
</evidence>
<evidence type="ECO:0000256" key="2">
    <source>
        <dbReference type="ARBA" id="ARBA00023157"/>
    </source>
</evidence>
<comment type="caution">
    <text evidence="5">The sequence shown here is derived from an EMBL/GenBank/DDBJ whole genome shotgun (WGS) entry which is preliminary data.</text>
</comment>
<keyword evidence="6" id="KW-1185">Reference proteome</keyword>
<dbReference type="Proteomes" id="UP001166052">
    <property type="component" value="Unassembled WGS sequence"/>
</dbReference>
<feature type="domain" description="Ig-like" evidence="4">
    <location>
        <begin position="80"/>
        <end position="199"/>
    </location>
</feature>
<dbReference type="PROSITE" id="PS50835">
    <property type="entry name" value="IG_LIKE"/>
    <property type="match status" value="1"/>
</dbReference>
<evidence type="ECO:0000256" key="1">
    <source>
        <dbReference type="ARBA" id="ARBA00022729"/>
    </source>
</evidence>
<dbReference type="InterPro" id="IPR036179">
    <property type="entry name" value="Ig-like_dom_sf"/>
</dbReference>
<accession>A0ABS2YR03</accession>
<dbReference type="SMART" id="SM00409">
    <property type="entry name" value="IG"/>
    <property type="match status" value="2"/>
</dbReference>
<dbReference type="PANTHER" id="PTHR12207">
    <property type="entry name" value="V-SET AND TRANSMEMBRANE DOMAIN-CONTAINING PROTEIN"/>
    <property type="match status" value="1"/>
</dbReference>
<keyword evidence="2" id="KW-1015">Disulfide bond</keyword>
<dbReference type="SUPFAM" id="SSF48726">
    <property type="entry name" value="Immunoglobulin"/>
    <property type="match status" value="2"/>
</dbReference>
<dbReference type="InterPro" id="IPR007110">
    <property type="entry name" value="Ig-like_dom"/>
</dbReference>
<feature type="non-terminal residue" evidence="5">
    <location>
        <position position="1"/>
    </location>
</feature>
<evidence type="ECO:0000256" key="3">
    <source>
        <dbReference type="ARBA" id="ARBA00023319"/>
    </source>
</evidence>
<dbReference type="InterPro" id="IPR013783">
    <property type="entry name" value="Ig-like_fold"/>
</dbReference>
<keyword evidence="3" id="KW-0393">Immunoglobulin domain</keyword>
<dbReference type="InterPro" id="IPR051102">
    <property type="entry name" value="IgSF_V-set/TM_domain"/>
</dbReference>
<reference evidence="5" key="1">
    <citation type="journal article" date="2021" name="Cell">
        <title>Tracing the genetic footprints of vertebrate landing in non-teleost ray-finned fishes.</title>
        <authorList>
            <person name="Bi X."/>
            <person name="Wang K."/>
            <person name="Yang L."/>
            <person name="Pan H."/>
            <person name="Jiang H."/>
            <person name="Wei Q."/>
            <person name="Fang M."/>
            <person name="Yu H."/>
            <person name="Zhu C."/>
            <person name="Cai Y."/>
            <person name="He Y."/>
            <person name="Gan X."/>
            <person name="Zeng H."/>
            <person name="Yu D."/>
            <person name="Zhu Y."/>
            <person name="Jiang H."/>
            <person name="Qiu Q."/>
            <person name="Yang H."/>
            <person name="Zhang Y.E."/>
            <person name="Wang W."/>
            <person name="Zhu M."/>
            <person name="He S."/>
            <person name="Zhang G."/>
        </authorList>
    </citation>
    <scope>NUCLEOTIDE SEQUENCE</scope>
    <source>
        <strain evidence="5">Bchr_001</strain>
    </source>
</reference>
<dbReference type="EMBL" id="JAAWVN010001711">
    <property type="protein sequence ID" value="MBN3289197.1"/>
    <property type="molecule type" value="Genomic_DNA"/>
</dbReference>
<proteinExistence type="predicted"/>
<evidence type="ECO:0000313" key="6">
    <source>
        <dbReference type="Proteomes" id="UP001166052"/>
    </source>
</evidence>
<sequence length="230" mass="26635">MPNVELQIVSTGDPHFTYAVYRHRVKTKDIYIERTSRDSVFLHISKLQLRDQGEYECYTPSTESTYYGIYSDKTNLTVVPDILQARMPAQQISKTIGDSLRLSCDVTKQNYHHTHLSVSWMLETQKGTFEIISLSKDFILQSSDAFRHRLEAGGLHLDRIGPSTFNLTILYLQLSDQGKIYCQMTEWIQDLDKSWYPLSTKHTESTEVFVIGKQQKSGKTLYIFCSFRII</sequence>
<protein>
    <submittedName>
        <fullName evidence="5">IGSF2 protein</fullName>
    </submittedName>
</protein>
<dbReference type="Gene3D" id="2.60.40.10">
    <property type="entry name" value="Immunoglobulins"/>
    <property type="match status" value="2"/>
</dbReference>
<dbReference type="InterPro" id="IPR003599">
    <property type="entry name" value="Ig_sub"/>
</dbReference>
<organism evidence="5 6">
    <name type="scientific">Polypterus senegalus</name>
    <name type="common">Senegal bichir</name>
    <dbReference type="NCBI Taxonomy" id="55291"/>
    <lineage>
        <taxon>Eukaryota</taxon>
        <taxon>Metazoa</taxon>
        <taxon>Chordata</taxon>
        <taxon>Craniata</taxon>
        <taxon>Vertebrata</taxon>
        <taxon>Euteleostomi</taxon>
        <taxon>Actinopterygii</taxon>
        <taxon>Polypteriformes</taxon>
        <taxon>Polypteridae</taxon>
        <taxon>Polypterus</taxon>
    </lineage>
</organism>
<name>A0ABS2YR03_POLSE</name>
<evidence type="ECO:0000259" key="4">
    <source>
        <dbReference type="PROSITE" id="PS50835"/>
    </source>
</evidence>